<dbReference type="VEuPathDB" id="CryptoDB:Cvel_12791"/>
<reference evidence="1" key="1">
    <citation type="submission" date="2014-11" db="EMBL/GenBank/DDBJ databases">
        <authorList>
            <person name="Otto D Thomas"/>
            <person name="Naeem Raeece"/>
        </authorList>
    </citation>
    <scope>NUCLEOTIDE SEQUENCE</scope>
</reference>
<dbReference type="PhylomeDB" id="A0A0G4IBD4"/>
<accession>A0A0G4IBD4</accession>
<protein>
    <submittedName>
        <fullName evidence="1">Uncharacterized protein</fullName>
    </submittedName>
</protein>
<dbReference type="AlphaFoldDB" id="A0A0G4IBD4"/>
<evidence type="ECO:0000313" key="1">
    <source>
        <dbReference type="EMBL" id="CEM54465.1"/>
    </source>
</evidence>
<organism evidence="1">
    <name type="scientific">Chromera velia CCMP2878</name>
    <dbReference type="NCBI Taxonomy" id="1169474"/>
    <lineage>
        <taxon>Eukaryota</taxon>
        <taxon>Sar</taxon>
        <taxon>Alveolata</taxon>
        <taxon>Colpodellida</taxon>
        <taxon>Chromeraceae</taxon>
        <taxon>Chromera</taxon>
    </lineage>
</organism>
<proteinExistence type="predicted"/>
<gene>
    <name evidence="1" type="ORF">Cvel_12791</name>
</gene>
<name>A0A0G4IBD4_9ALVE</name>
<dbReference type="EMBL" id="CDMZ01005789">
    <property type="protein sequence ID" value="CEM54465.1"/>
    <property type="molecule type" value="Genomic_DNA"/>
</dbReference>
<sequence length="112" mass="12513">MKGTKKEMDSTEALDFLKRVEIATEARKQELVNEQVVNFVVGCLCINGPIKTIGQDRDRTDAQRDVRLAQLIKGALDALAALPNQMVEDALDKDPEESLRDDLLHLLCHIAE</sequence>